<evidence type="ECO:0000256" key="11">
    <source>
        <dbReference type="SAM" id="MobiDB-lite"/>
    </source>
</evidence>
<feature type="domain" description="C2H2-type" evidence="12">
    <location>
        <begin position="383"/>
        <end position="410"/>
    </location>
</feature>
<dbReference type="SMART" id="SM00355">
    <property type="entry name" value="ZnF_C2H2"/>
    <property type="match status" value="5"/>
</dbReference>
<comment type="subcellular location">
    <subcellularLocation>
        <location evidence="1">Nucleus</location>
    </subcellularLocation>
</comment>
<dbReference type="AlphaFoldDB" id="A0A1D1VYN4"/>
<dbReference type="Proteomes" id="UP000186922">
    <property type="component" value="Unassembled WGS sequence"/>
</dbReference>
<dbReference type="PANTHER" id="PTHR16515:SF19">
    <property type="entry name" value="PR DOMAIN ZINC FINGER PROTEIN 14"/>
    <property type="match status" value="1"/>
</dbReference>
<dbReference type="Pfam" id="PF21549">
    <property type="entry name" value="PRDM2_PR"/>
    <property type="match status" value="1"/>
</dbReference>
<dbReference type="PROSITE" id="PS50280">
    <property type="entry name" value="SET"/>
    <property type="match status" value="1"/>
</dbReference>
<name>A0A1D1VYN4_RAMVA</name>
<feature type="domain" description="C2H2-type" evidence="12">
    <location>
        <begin position="355"/>
        <end position="382"/>
    </location>
</feature>
<dbReference type="Gene3D" id="2.170.270.10">
    <property type="entry name" value="SET domain"/>
    <property type="match status" value="1"/>
</dbReference>
<gene>
    <name evidence="14" type="primary">RvY_14442-1</name>
    <name evidence="14" type="synonym">RvY_14442.1</name>
    <name evidence="14" type="ORF">RvY_14442</name>
</gene>
<evidence type="ECO:0008006" key="16">
    <source>
        <dbReference type="Google" id="ProtNLM"/>
    </source>
</evidence>
<dbReference type="GO" id="GO:0008270">
    <property type="term" value="F:zinc ion binding"/>
    <property type="evidence" value="ECO:0007669"/>
    <property type="project" value="UniProtKB-KW"/>
</dbReference>
<keyword evidence="4 10" id="KW-0863">Zinc-finger</keyword>
<keyword evidence="2" id="KW-0479">Metal-binding</keyword>
<proteinExistence type="predicted"/>
<dbReference type="FunFam" id="3.30.160.60:FF:000450">
    <property type="entry name" value="PR domain zinc finger protein 14"/>
    <property type="match status" value="1"/>
</dbReference>
<dbReference type="SUPFAM" id="SSF82199">
    <property type="entry name" value="SET domain"/>
    <property type="match status" value="1"/>
</dbReference>
<dbReference type="SUPFAM" id="SSF57667">
    <property type="entry name" value="beta-beta-alpha zinc fingers"/>
    <property type="match status" value="3"/>
</dbReference>
<keyword evidence="15" id="KW-1185">Reference proteome</keyword>
<feature type="region of interest" description="Disordered" evidence="11">
    <location>
        <begin position="427"/>
        <end position="466"/>
    </location>
</feature>
<keyword evidence="5" id="KW-0862">Zinc</keyword>
<dbReference type="Gene3D" id="3.30.160.60">
    <property type="entry name" value="Classic Zinc Finger"/>
    <property type="match status" value="4"/>
</dbReference>
<dbReference type="GO" id="GO:0006357">
    <property type="term" value="P:regulation of transcription by RNA polymerase II"/>
    <property type="evidence" value="ECO:0007669"/>
    <property type="project" value="TreeGrafter"/>
</dbReference>
<dbReference type="GO" id="GO:0000977">
    <property type="term" value="F:RNA polymerase II transcription regulatory region sequence-specific DNA binding"/>
    <property type="evidence" value="ECO:0007669"/>
    <property type="project" value="TreeGrafter"/>
</dbReference>
<evidence type="ECO:0000313" key="15">
    <source>
        <dbReference type="Proteomes" id="UP000186922"/>
    </source>
</evidence>
<dbReference type="EMBL" id="BDGG01000010">
    <property type="protein sequence ID" value="GAV04114.1"/>
    <property type="molecule type" value="Genomic_DNA"/>
</dbReference>
<evidence type="ECO:0000256" key="2">
    <source>
        <dbReference type="ARBA" id="ARBA00022723"/>
    </source>
</evidence>
<keyword evidence="6" id="KW-0805">Transcription regulation</keyword>
<dbReference type="FunFam" id="3.30.160.60:FF:000905">
    <property type="entry name" value="PR domain containing 14"/>
    <property type="match status" value="1"/>
</dbReference>
<dbReference type="InterPro" id="IPR046341">
    <property type="entry name" value="SET_dom_sf"/>
</dbReference>
<dbReference type="PROSITE" id="PS00028">
    <property type="entry name" value="ZINC_FINGER_C2H2_1"/>
    <property type="match status" value="4"/>
</dbReference>
<dbReference type="GO" id="GO:0005634">
    <property type="term" value="C:nucleus"/>
    <property type="evidence" value="ECO:0007669"/>
    <property type="project" value="UniProtKB-SubCell"/>
</dbReference>
<comment type="caution">
    <text evidence="14">The sequence shown here is derived from an EMBL/GenBank/DDBJ whole genome shotgun (WGS) entry which is preliminary data.</text>
</comment>
<dbReference type="InterPro" id="IPR013087">
    <property type="entry name" value="Znf_C2H2_type"/>
</dbReference>
<protein>
    <recommendedName>
        <fullName evidence="16">PR domain zinc finger protein 14</fullName>
    </recommendedName>
</protein>
<dbReference type="OrthoDB" id="3565419at2759"/>
<dbReference type="Pfam" id="PF00096">
    <property type="entry name" value="zf-C2H2"/>
    <property type="match status" value="2"/>
</dbReference>
<dbReference type="FunFam" id="3.30.160.60:FF:000480">
    <property type="entry name" value="PR domain zinc finger protein 14"/>
    <property type="match status" value="1"/>
</dbReference>
<evidence type="ECO:0000256" key="10">
    <source>
        <dbReference type="PROSITE-ProRule" id="PRU00042"/>
    </source>
</evidence>
<dbReference type="Pfam" id="PF13913">
    <property type="entry name" value="zf-C2HC_2"/>
    <property type="match status" value="1"/>
</dbReference>
<evidence type="ECO:0000313" key="14">
    <source>
        <dbReference type="EMBL" id="GAV04114.1"/>
    </source>
</evidence>
<evidence type="ECO:0000259" key="12">
    <source>
        <dbReference type="PROSITE" id="PS50157"/>
    </source>
</evidence>
<feature type="domain" description="C2H2-type" evidence="12">
    <location>
        <begin position="411"/>
        <end position="439"/>
    </location>
</feature>
<evidence type="ECO:0000256" key="1">
    <source>
        <dbReference type="ARBA" id="ARBA00004123"/>
    </source>
</evidence>
<dbReference type="InterPro" id="IPR050331">
    <property type="entry name" value="Zinc_finger"/>
</dbReference>
<evidence type="ECO:0000256" key="7">
    <source>
        <dbReference type="ARBA" id="ARBA00023125"/>
    </source>
</evidence>
<evidence type="ECO:0000256" key="5">
    <source>
        <dbReference type="ARBA" id="ARBA00022833"/>
    </source>
</evidence>
<keyword evidence="3" id="KW-0677">Repeat</keyword>
<sequence>MNPAVLQRAFPMVDTASQSQVSSSSPIFPKSVWPSAIGFPSHFPSMWSHWSAYPPFSYPMFSMTDFDKSFFGQYLRRTEDPSRGMAMSALQMGWNAYHLGQAGLMAQNIRPRNVAESVSKKAHVNPSDLPAGLSLGQTDIFGVTQYGVFAKADITKGTRYGPYRGKIIQKNEIKINTDNRAAIWEVFDDGKLSHYIDGRTSGGVAGWMSLVQCARSSLEQNMEVIQQDGEIYYQSMRDIPVNSELFVWYSEDYEGYLGKAVALNSPNLKKVGSLAGPEDKFKEEASSSEAQTGFSCERCGKMFTYKYYLEKHLKFTRCVDRGNRGYPCPTCSRSFEKRDRLRIHILHVHEKYKPHVCAACGKAFSQSSSLNKHIRVHTGQRPYKCVHCAKTFTASSILRTHIRQHSGEKPFKCKFCGKSFASHAAHDSHVRRSHVPRTPSSSLSDEPAPLTLARRNEETGAMLVDE</sequence>
<evidence type="ECO:0000256" key="6">
    <source>
        <dbReference type="ARBA" id="ARBA00023015"/>
    </source>
</evidence>
<evidence type="ECO:0000256" key="9">
    <source>
        <dbReference type="ARBA" id="ARBA00023242"/>
    </source>
</evidence>
<feature type="domain" description="SET" evidence="13">
    <location>
        <begin position="131"/>
        <end position="250"/>
    </location>
</feature>
<feature type="domain" description="C2H2-type" evidence="12">
    <location>
        <begin position="326"/>
        <end position="354"/>
    </location>
</feature>
<dbReference type="InterPro" id="IPR036236">
    <property type="entry name" value="Znf_C2H2_sf"/>
</dbReference>
<evidence type="ECO:0000256" key="3">
    <source>
        <dbReference type="ARBA" id="ARBA00022737"/>
    </source>
</evidence>
<dbReference type="STRING" id="947166.A0A1D1VYN4"/>
<organism evidence="14 15">
    <name type="scientific">Ramazzottius varieornatus</name>
    <name type="common">Water bear</name>
    <name type="synonym">Tardigrade</name>
    <dbReference type="NCBI Taxonomy" id="947166"/>
    <lineage>
        <taxon>Eukaryota</taxon>
        <taxon>Metazoa</taxon>
        <taxon>Ecdysozoa</taxon>
        <taxon>Tardigrada</taxon>
        <taxon>Eutardigrada</taxon>
        <taxon>Parachela</taxon>
        <taxon>Hypsibioidea</taxon>
        <taxon>Ramazzottiidae</taxon>
        <taxon>Ramazzottius</taxon>
    </lineage>
</organism>
<evidence type="ECO:0000259" key="13">
    <source>
        <dbReference type="PROSITE" id="PS50280"/>
    </source>
</evidence>
<evidence type="ECO:0000256" key="8">
    <source>
        <dbReference type="ARBA" id="ARBA00023163"/>
    </source>
</evidence>
<keyword evidence="8" id="KW-0804">Transcription</keyword>
<dbReference type="InterPro" id="IPR001214">
    <property type="entry name" value="SET_dom"/>
</dbReference>
<keyword evidence="7" id="KW-0238">DNA-binding</keyword>
<keyword evidence="9" id="KW-0539">Nucleus</keyword>
<evidence type="ECO:0000256" key="4">
    <source>
        <dbReference type="ARBA" id="ARBA00022771"/>
    </source>
</evidence>
<accession>A0A1D1VYN4</accession>
<feature type="domain" description="C2H2-type" evidence="12">
    <location>
        <begin position="294"/>
        <end position="325"/>
    </location>
</feature>
<reference evidence="14 15" key="1">
    <citation type="journal article" date="2016" name="Nat. Commun.">
        <title>Extremotolerant tardigrade genome and improved radiotolerance of human cultured cells by tardigrade-unique protein.</title>
        <authorList>
            <person name="Hashimoto T."/>
            <person name="Horikawa D.D."/>
            <person name="Saito Y."/>
            <person name="Kuwahara H."/>
            <person name="Kozuka-Hata H."/>
            <person name="Shin-I T."/>
            <person name="Minakuchi Y."/>
            <person name="Ohishi K."/>
            <person name="Motoyama A."/>
            <person name="Aizu T."/>
            <person name="Enomoto A."/>
            <person name="Kondo K."/>
            <person name="Tanaka S."/>
            <person name="Hara Y."/>
            <person name="Koshikawa S."/>
            <person name="Sagara H."/>
            <person name="Miura T."/>
            <person name="Yokobori S."/>
            <person name="Miyagawa K."/>
            <person name="Suzuki Y."/>
            <person name="Kubo T."/>
            <person name="Oyama M."/>
            <person name="Kohara Y."/>
            <person name="Fujiyama A."/>
            <person name="Arakawa K."/>
            <person name="Katayama T."/>
            <person name="Toyoda A."/>
            <person name="Kunieda T."/>
        </authorList>
    </citation>
    <scope>NUCLEOTIDE SEQUENCE [LARGE SCALE GENOMIC DNA]</scope>
    <source>
        <strain evidence="14 15">YOKOZUNA-1</strain>
    </source>
</reference>
<dbReference type="PROSITE" id="PS50157">
    <property type="entry name" value="ZINC_FINGER_C2H2_2"/>
    <property type="match status" value="5"/>
</dbReference>
<dbReference type="PANTHER" id="PTHR16515">
    <property type="entry name" value="PR DOMAIN ZINC FINGER PROTEIN"/>
    <property type="match status" value="1"/>
</dbReference>